<dbReference type="PROSITE" id="PS00211">
    <property type="entry name" value="ABC_TRANSPORTER_1"/>
    <property type="match status" value="1"/>
</dbReference>
<evidence type="ECO:0000313" key="7">
    <source>
        <dbReference type="EMBL" id="MDS1269560.1"/>
    </source>
</evidence>
<sequence length="264" mass="28827">MLEARGLTVRFGSTVAVSGVDLTIPRGPYGVGLIGESGSGKTTIGRALLGFVQPSSGSIHYAGQELPRRRVPDSYRRAVQVVLQDPDGALNPRMRIGAQIAEVLRTHRMATRAQVPGRIRELLADVDLTAEHAERFPHQLSGGQRQRVGIARALAVRPQIMILDEPTSALDVTVQARILDLFERLRREHALSYLLISHDLAVVQRLCMHTMVMYHGEIVEEGPTERVLNAPQQGYTQRLRSAVPQLPSRGHASGSAHALRGALG</sequence>
<dbReference type="InterPro" id="IPR003593">
    <property type="entry name" value="AAA+_ATPase"/>
</dbReference>
<dbReference type="PROSITE" id="PS50893">
    <property type="entry name" value="ABC_TRANSPORTER_2"/>
    <property type="match status" value="1"/>
</dbReference>
<dbReference type="InterPro" id="IPR027417">
    <property type="entry name" value="P-loop_NTPase"/>
</dbReference>
<evidence type="ECO:0000259" key="6">
    <source>
        <dbReference type="PROSITE" id="PS50893"/>
    </source>
</evidence>
<dbReference type="InterPro" id="IPR050319">
    <property type="entry name" value="ABC_transp_ATP-bind"/>
</dbReference>
<comment type="caution">
    <text evidence="7">The sequence shown here is derived from an EMBL/GenBank/DDBJ whole genome shotgun (WGS) entry which is preliminary data.</text>
</comment>
<dbReference type="Proteomes" id="UP001250214">
    <property type="component" value="Unassembled WGS sequence"/>
</dbReference>
<evidence type="ECO:0000256" key="4">
    <source>
        <dbReference type="ARBA" id="ARBA00022840"/>
    </source>
</evidence>
<dbReference type="SUPFAM" id="SSF52540">
    <property type="entry name" value="P-loop containing nucleoside triphosphate hydrolases"/>
    <property type="match status" value="1"/>
</dbReference>
<dbReference type="PANTHER" id="PTHR43776:SF7">
    <property type="entry name" value="D,D-DIPEPTIDE TRANSPORT ATP-BINDING PROTEIN DDPF-RELATED"/>
    <property type="match status" value="1"/>
</dbReference>
<dbReference type="EMBL" id="JAVLVT010000001">
    <property type="protein sequence ID" value="MDS1269560.1"/>
    <property type="molecule type" value="Genomic_DNA"/>
</dbReference>
<keyword evidence="8" id="KW-1185">Reference proteome</keyword>
<comment type="similarity">
    <text evidence="1">Belongs to the ABC transporter superfamily.</text>
</comment>
<keyword evidence="2" id="KW-0813">Transport</keyword>
<gene>
    <name evidence="7" type="ORF">RIF23_04520</name>
</gene>
<accession>A0ABU2H2N2</accession>
<dbReference type="GO" id="GO:0005524">
    <property type="term" value="F:ATP binding"/>
    <property type="evidence" value="ECO:0007669"/>
    <property type="project" value="UniProtKB-KW"/>
</dbReference>
<evidence type="ECO:0000313" key="8">
    <source>
        <dbReference type="Proteomes" id="UP001250214"/>
    </source>
</evidence>
<protein>
    <submittedName>
        <fullName evidence="7">ABC transporter ATP-binding protein</fullName>
    </submittedName>
</protein>
<reference evidence="8" key="1">
    <citation type="submission" date="2023-07" db="EMBL/GenBank/DDBJ databases">
        <title>Novel species in the genus Lipingzhangella isolated from Sambhar Salt Lake.</title>
        <authorList>
            <person name="Jiya N."/>
            <person name="Kajale S."/>
            <person name="Sharma A."/>
        </authorList>
    </citation>
    <scope>NUCLEOTIDE SEQUENCE [LARGE SCALE GENOMIC DNA]</scope>
    <source>
        <strain evidence="8">LS1_29</strain>
    </source>
</reference>
<proteinExistence type="inferred from homology"/>
<evidence type="ECO:0000256" key="5">
    <source>
        <dbReference type="SAM" id="MobiDB-lite"/>
    </source>
</evidence>
<evidence type="ECO:0000256" key="3">
    <source>
        <dbReference type="ARBA" id="ARBA00022741"/>
    </source>
</evidence>
<dbReference type="InterPro" id="IPR017871">
    <property type="entry name" value="ABC_transporter-like_CS"/>
</dbReference>
<feature type="region of interest" description="Disordered" evidence="5">
    <location>
        <begin position="244"/>
        <end position="264"/>
    </location>
</feature>
<organism evidence="7 8">
    <name type="scientific">Lipingzhangella rawalii</name>
    <dbReference type="NCBI Taxonomy" id="2055835"/>
    <lineage>
        <taxon>Bacteria</taxon>
        <taxon>Bacillati</taxon>
        <taxon>Actinomycetota</taxon>
        <taxon>Actinomycetes</taxon>
        <taxon>Streptosporangiales</taxon>
        <taxon>Nocardiopsidaceae</taxon>
        <taxon>Lipingzhangella</taxon>
    </lineage>
</organism>
<keyword evidence="3" id="KW-0547">Nucleotide-binding</keyword>
<dbReference type="InterPro" id="IPR003439">
    <property type="entry name" value="ABC_transporter-like_ATP-bd"/>
</dbReference>
<keyword evidence="4 7" id="KW-0067">ATP-binding</keyword>
<evidence type="ECO:0000256" key="2">
    <source>
        <dbReference type="ARBA" id="ARBA00022448"/>
    </source>
</evidence>
<name>A0ABU2H2N2_9ACTN</name>
<evidence type="ECO:0000256" key="1">
    <source>
        <dbReference type="ARBA" id="ARBA00005417"/>
    </source>
</evidence>
<dbReference type="PANTHER" id="PTHR43776">
    <property type="entry name" value="TRANSPORT ATP-BINDING PROTEIN"/>
    <property type="match status" value="1"/>
</dbReference>
<dbReference type="CDD" id="cd03257">
    <property type="entry name" value="ABC_NikE_OppD_transporters"/>
    <property type="match status" value="1"/>
</dbReference>
<dbReference type="Gene3D" id="3.40.50.300">
    <property type="entry name" value="P-loop containing nucleotide triphosphate hydrolases"/>
    <property type="match status" value="1"/>
</dbReference>
<dbReference type="RefSeq" id="WP_310911023.1">
    <property type="nucleotide sequence ID" value="NZ_JAVLVT010000001.1"/>
</dbReference>
<feature type="domain" description="ABC transporter" evidence="6">
    <location>
        <begin position="2"/>
        <end position="240"/>
    </location>
</feature>
<dbReference type="Pfam" id="PF00005">
    <property type="entry name" value="ABC_tran"/>
    <property type="match status" value="1"/>
</dbReference>
<dbReference type="SMART" id="SM00382">
    <property type="entry name" value="AAA"/>
    <property type="match status" value="1"/>
</dbReference>